<feature type="transmembrane region" description="Helical" evidence="11">
    <location>
        <begin position="117"/>
        <end position="135"/>
    </location>
</feature>
<feature type="transmembrane region" description="Helical" evidence="11">
    <location>
        <begin position="354"/>
        <end position="374"/>
    </location>
</feature>
<keyword evidence="14" id="KW-1185">Reference proteome</keyword>
<dbReference type="Pfam" id="PF00571">
    <property type="entry name" value="CBS"/>
    <property type="match status" value="2"/>
</dbReference>
<proteinExistence type="predicted"/>
<evidence type="ECO:0000256" key="9">
    <source>
        <dbReference type="ARBA" id="ARBA00023303"/>
    </source>
</evidence>
<evidence type="ECO:0000256" key="4">
    <source>
        <dbReference type="ARBA" id="ARBA00022989"/>
    </source>
</evidence>
<dbReference type="InterPro" id="IPR001807">
    <property type="entry name" value="ClC"/>
</dbReference>
<dbReference type="RefSeq" id="WP_166917981.1">
    <property type="nucleotide sequence ID" value="NZ_JAASRN010000001.1"/>
</dbReference>
<dbReference type="Pfam" id="PF00654">
    <property type="entry name" value="Voltage_CLC"/>
    <property type="match status" value="1"/>
</dbReference>
<name>A0A846MMF0_9BACT</name>
<dbReference type="AlphaFoldDB" id="A0A846MMF0"/>
<keyword evidence="7" id="KW-0869">Chloride channel</keyword>
<dbReference type="PANTHER" id="PTHR43427:SF6">
    <property type="entry name" value="CHLORIDE CHANNEL PROTEIN CLC-E"/>
    <property type="match status" value="1"/>
</dbReference>
<evidence type="ECO:0000256" key="11">
    <source>
        <dbReference type="SAM" id="Phobius"/>
    </source>
</evidence>
<keyword evidence="3 11" id="KW-0812">Transmembrane</keyword>
<dbReference type="CDD" id="cd00400">
    <property type="entry name" value="Voltage_gated_ClC"/>
    <property type="match status" value="1"/>
</dbReference>
<evidence type="ECO:0000313" key="13">
    <source>
        <dbReference type="EMBL" id="NIK72664.1"/>
    </source>
</evidence>
<feature type="domain" description="CBS" evidence="12">
    <location>
        <begin position="474"/>
        <end position="532"/>
    </location>
</feature>
<feature type="transmembrane region" description="Helical" evidence="11">
    <location>
        <begin position="386"/>
        <end position="412"/>
    </location>
</feature>
<dbReference type="Gene3D" id="3.10.580.10">
    <property type="entry name" value="CBS-domain"/>
    <property type="match status" value="1"/>
</dbReference>
<dbReference type="EMBL" id="JAASRN010000001">
    <property type="protein sequence ID" value="NIK72664.1"/>
    <property type="molecule type" value="Genomic_DNA"/>
</dbReference>
<keyword evidence="4 11" id="KW-1133">Transmembrane helix</keyword>
<keyword evidence="5" id="KW-0406">Ion transport</keyword>
<dbReference type="Gene3D" id="1.10.3080.10">
    <property type="entry name" value="Clc chloride channel"/>
    <property type="match status" value="1"/>
</dbReference>
<feature type="transmembrane region" description="Helical" evidence="11">
    <location>
        <begin position="419"/>
        <end position="439"/>
    </location>
</feature>
<evidence type="ECO:0000256" key="7">
    <source>
        <dbReference type="ARBA" id="ARBA00023173"/>
    </source>
</evidence>
<dbReference type="SMART" id="SM00116">
    <property type="entry name" value="CBS"/>
    <property type="match status" value="2"/>
</dbReference>
<feature type="transmembrane region" description="Helical" evidence="11">
    <location>
        <begin position="199"/>
        <end position="217"/>
    </location>
</feature>
<feature type="transmembrane region" description="Helical" evidence="11">
    <location>
        <begin position="237"/>
        <end position="256"/>
    </location>
</feature>
<comment type="caution">
    <text evidence="13">The sequence shown here is derived from an EMBL/GenBank/DDBJ whole genome shotgun (WGS) entry which is preliminary data.</text>
</comment>
<dbReference type="GO" id="GO:0034707">
    <property type="term" value="C:chloride channel complex"/>
    <property type="evidence" value="ECO:0007669"/>
    <property type="project" value="UniProtKB-KW"/>
</dbReference>
<feature type="transmembrane region" description="Helical" evidence="11">
    <location>
        <begin position="162"/>
        <end position="187"/>
    </location>
</feature>
<sequence>MRKWRLRVRWLFRRFLQWRLQHISDRQLVIGVSVLLGLGVGLVASFLLFTTRWISSLLAEAPFGWMSSLYFIFPIIGILLVRTYVRLWFHGKFQKGMAYVLYGISKRKGDFEGYHRYAHVLTSAVTVGLGGSAGLEAPTVLTGASWGGFFARLFHLDSAYRVILAACGAAAGIAAVFGTPIGGVVFALEVLMANVHANFIVPLLISATASTLISKILVEHELLTPRGGLPLFDYVHLPFLVILGIFCGMVAAYFMWMSKKMTQWELRKKQYKDRLFLEEIFLLGALILFLPPLYGEGFEWLDAMINRHEMEYLQRSWWGQWLPPGWGIALLVFLVLLLKPLATWLTIASGGNGGAFAPTLFLGGTTGYLMAYLANHVLHFPVELPVVMFTLIGMAASMAAYFHAPLTAIFMIAELSGGYRYFVPLMLITAIAYATKVIFQPESPIQSEAQKIGAYLPADKDKAILNSIAIRQVLERDCVPVPYEGTLRELVDAITRSRRNIFPVVDKEGYLKGLILLDDVRGIIFKPEIYDKVLIADLVHAPPAVVDIRESMEEVMDKFDITGAWNLPVTEAGKYRGFLSKSNILSVYRKKLRWQIQHFG</sequence>
<dbReference type="InterPro" id="IPR014743">
    <property type="entry name" value="Cl-channel_core"/>
</dbReference>
<accession>A0A846MMF0</accession>
<feature type="transmembrane region" description="Helical" evidence="11">
    <location>
        <begin position="28"/>
        <end position="49"/>
    </location>
</feature>
<dbReference type="PROSITE" id="PS51371">
    <property type="entry name" value="CBS"/>
    <property type="match status" value="2"/>
</dbReference>
<keyword evidence="8" id="KW-0868">Chloride</keyword>
<feature type="transmembrane region" description="Helical" evidence="11">
    <location>
        <begin position="276"/>
        <end position="294"/>
    </location>
</feature>
<comment type="subcellular location">
    <subcellularLocation>
        <location evidence="1">Membrane</location>
        <topology evidence="1">Multi-pass membrane protein</topology>
    </subcellularLocation>
</comment>
<feature type="transmembrane region" description="Helical" evidence="11">
    <location>
        <begin position="69"/>
        <end position="89"/>
    </location>
</feature>
<dbReference type="InterPro" id="IPR050368">
    <property type="entry name" value="ClC-type_chloride_channel"/>
</dbReference>
<evidence type="ECO:0000256" key="10">
    <source>
        <dbReference type="PROSITE-ProRule" id="PRU00703"/>
    </source>
</evidence>
<keyword evidence="2" id="KW-0813">Transport</keyword>
<reference evidence="13 14" key="1">
    <citation type="submission" date="2020-03" db="EMBL/GenBank/DDBJ databases">
        <title>Genomic Encyclopedia of Type Strains, Phase IV (KMG-IV): sequencing the most valuable type-strain genomes for metagenomic binning, comparative biology and taxonomic classification.</title>
        <authorList>
            <person name="Goeker M."/>
        </authorList>
    </citation>
    <scope>NUCLEOTIDE SEQUENCE [LARGE SCALE GENOMIC DNA]</scope>
    <source>
        <strain evidence="13 14">DSM 5718</strain>
    </source>
</reference>
<dbReference type="Proteomes" id="UP000537126">
    <property type="component" value="Unassembled WGS sequence"/>
</dbReference>
<dbReference type="InterPro" id="IPR046342">
    <property type="entry name" value="CBS_dom_sf"/>
</dbReference>
<evidence type="ECO:0000256" key="8">
    <source>
        <dbReference type="ARBA" id="ARBA00023214"/>
    </source>
</evidence>
<evidence type="ECO:0000256" key="5">
    <source>
        <dbReference type="ARBA" id="ARBA00023065"/>
    </source>
</evidence>
<dbReference type="SUPFAM" id="SSF81340">
    <property type="entry name" value="Clc chloride channel"/>
    <property type="match status" value="1"/>
</dbReference>
<dbReference type="PANTHER" id="PTHR43427">
    <property type="entry name" value="CHLORIDE CHANNEL PROTEIN CLC-E"/>
    <property type="match status" value="1"/>
</dbReference>
<dbReference type="InterPro" id="IPR000644">
    <property type="entry name" value="CBS_dom"/>
</dbReference>
<evidence type="ECO:0000313" key="14">
    <source>
        <dbReference type="Proteomes" id="UP000537126"/>
    </source>
</evidence>
<evidence type="ECO:0000256" key="1">
    <source>
        <dbReference type="ARBA" id="ARBA00004141"/>
    </source>
</evidence>
<keyword evidence="10" id="KW-0129">CBS domain</keyword>
<dbReference type="GO" id="GO:0005254">
    <property type="term" value="F:chloride channel activity"/>
    <property type="evidence" value="ECO:0007669"/>
    <property type="project" value="UniProtKB-KW"/>
</dbReference>
<keyword evidence="6 11" id="KW-0472">Membrane</keyword>
<feature type="transmembrane region" description="Helical" evidence="11">
    <location>
        <begin position="326"/>
        <end position="347"/>
    </location>
</feature>
<dbReference type="SUPFAM" id="SSF54631">
    <property type="entry name" value="CBS-domain pair"/>
    <property type="match status" value="1"/>
</dbReference>
<dbReference type="PRINTS" id="PR00762">
    <property type="entry name" value="CLCHANNEL"/>
</dbReference>
<feature type="domain" description="CBS" evidence="12">
    <location>
        <begin position="538"/>
        <end position="596"/>
    </location>
</feature>
<organism evidence="13 14">
    <name type="scientific">Thermonema lapsum</name>
    <dbReference type="NCBI Taxonomy" id="28195"/>
    <lineage>
        <taxon>Bacteria</taxon>
        <taxon>Pseudomonadati</taxon>
        <taxon>Bacteroidota</taxon>
        <taxon>Cytophagia</taxon>
        <taxon>Cytophagales</taxon>
        <taxon>Thermonemataceae</taxon>
        <taxon>Thermonema</taxon>
    </lineage>
</organism>
<evidence type="ECO:0000256" key="6">
    <source>
        <dbReference type="ARBA" id="ARBA00023136"/>
    </source>
</evidence>
<gene>
    <name evidence="13" type="ORF">FHS56_000150</name>
</gene>
<evidence type="ECO:0000256" key="3">
    <source>
        <dbReference type="ARBA" id="ARBA00022692"/>
    </source>
</evidence>
<keyword evidence="9" id="KW-0407">Ion channel</keyword>
<evidence type="ECO:0000256" key="2">
    <source>
        <dbReference type="ARBA" id="ARBA00022448"/>
    </source>
</evidence>
<protein>
    <submittedName>
        <fullName evidence="13">CIC family chloride channel protein</fullName>
    </submittedName>
</protein>
<evidence type="ECO:0000259" key="12">
    <source>
        <dbReference type="PROSITE" id="PS51371"/>
    </source>
</evidence>